<name>A0A9P5PWV7_9AGAR</name>
<reference evidence="2" key="1">
    <citation type="submission" date="2020-11" db="EMBL/GenBank/DDBJ databases">
        <authorList>
            <consortium name="DOE Joint Genome Institute"/>
            <person name="Ahrendt S."/>
            <person name="Riley R."/>
            <person name="Andreopoulos W."/>
            <person name="Labutti K."/>
            <person name="Pangilinan J."/>
            <person name="Ruiz-Duenas F.J."/>
            <person name="Barrasa J.M."/>
            <person name="Sanchez-Garcia M."/>
            <person name="Camarero S."/>
            <person name="Miyauchi S."/>
            <person name="Serrano A."/>
            <person name="Linde D."/>
            <person name="Babiker R."/>
            <person name="Drula E."/>
            <person name="Ayuso-Fernandez I."/>
            <person name="Pacheco R."/>
            <person name="Padilla G."/>
            <person name="Ferreira P."/>
            <person name="Barriuso J."/>
            <person name="Kellner H."/>
            <person name="Castanera R."/>
            <person name="Alfaro M."/>
            <person name="Ramirez L."/>
            <person name="Pisabarro A.G."/>
            <person name="Kuo A."/>
            <person name="Tritt A."/>
            <person name="Lipzen A."/>
            <person name="He G."/>
            <person name="Yan M."/>
            <person name="Ng V."/>
            <person name="Cullen D."/>
            <person name="Martin F."/>
            <person name="Rosso M.-N."/>
            <person name="Henrissat B."/>
            <person name="Hibbett D."/>
            <person name="Martinez A.T."/>
            <person name="Grigoriev I.V."/>
        </authorList>
    </citation>
    <scope>NUCLEOTIDE SEQUENCE</scope>
    <source>
        <strain evidence="2">AH 40177</strain>
    </source>
</reference>
<dbReference type="EMBL" id="JADNRY010000050">
    <property type="protein sequence ID" value="KAF9069535.1"/>
    <property type="molecule type" value="Genomic_DNA"/>
</dbReference>
<feature type="compositionally biased region" description="Polar residues" evidence="1">
    <location>
        <begin position="31"/>
        <end position="45"/>
    </location>
</feature>
<keyword evidence="3" id="KW-1185">Reference proteome</keyword>
<dbReference type="AlphaFoldDB" id="A0A9P5PWV7"/>
<evidence type="ECO:0000313" key="2">
    <source>
        <dbReference type="EMBL" id="KAF9069535.1"/>
    </source>
</evidence>
<feature type="region of interest" description="Disordered" evidence="1">
    <location>
        <begin position="1"/>
        <end position="75"/>
    </location>
</feature>
<sequence length="509" mass="56056">MDGSDDEERISSPSLTEEFDDEELQDDPPGTVTSEPITKPTTTIQEKSHNDPEPDSSDEEEQPRRKKSKKSHIPKNDSFSYHITVLVAKDTPPTRSGSRKAAPNPRFNIANYVQKDPFKFASDGQYNNPSKLQYKFKTPQVAPILAMGTQICFEALVDEVISKTAAKHDVYLISLPPRKLDPDENTKDDTGNHASSSKNDFDYEELVPEAVSTSIAAQKMKFDATIGPHREVLENKYKIDNYPDLFPNKHMFKGPCGGYWELDLLAIANWASKISQEFASITKPPNTAFFDYNRRKLPPLVSHSSNVTSAIPVPSAAPVPSVATVPAVAPIPSAAPGFMEFIMAQSMQSQQQMHQMQFMMQAQMRGAALALPSTAPLPMPVAVCTPTVSIPHSAPSSPAAQLAIPTVSLDDFGARYNLSATVISQLERLGYKPGSPHVTKLQERHWEGANFSVIGSTEILDTHARFLRDVRNVVIVQILDHVAKTDNPHVQTTRVAISSVTQPQESSRT</sequence>
<dbReference type="Proteomes" id="UP000772434">
    <property type="component" value="Unassembled WGS sequence"/>
</dbReference>
<accession>A0A9P5PWV7</accession>
<feature type="compositionally biased region" description="Basic and acidic residues" evidence="1">
    <location>
        <begin position="178"/>
        <end position="191"/>
    </location>
</feature>
<evidence type="ECO:0000313" key="3">
    <source>
        <dbReference type="Proteomes" id="UP000772434"/>
    </source>
</evidence>
<dbReference type="OrthoDB" id="3069791at2759"/>
<evidence type="ECO:0000256" key="1">
    <source>
        <dbReference type="SAM" id="MobiDB-lite"/>
    </source>
</evidence>
<feature type="compositionally biased region" description="Basic residues" evidence="1">
    <location>
        <begin position="64"/>
        <end position="73"/>
    </location>
</feature>
<comment type="caution">
    <text evidence="2">The sequence shown here is derived from an EMBL/GenBank/DDBJ whole genome shotgun (WGS) entry which is preliminary data.</text>
</comment>
<proteinExistence type="predicted"/>
<gene>
    <name evidence="2" type="ORF">BDP27DRAFT_1519674</name>
</gene>
<organism evidence="2 3">
    <name type="scientific">Rhodocollybia butyracea</name>
    <dbReference type="NCBI Taxonomy" id="206335"/>
    <lineage>
        <taxon>Eukaryota</taxon>
        <taxon>Fungi</taxon>
        <taxon>Dikarya</taxon>
        <taxon>Basidiomycota</taxon>
        <taxon>Agaricomycotina</taxon>
        <taxon>Agaricomycetes</taxon>
        <taxon>Agaricomycetidae</taxon>
        <taxon>Agaricales</taxon>
        <taxon>Marasmiineae</taxon>
        <taxon>Omphalotaceae</taxon>
        <taxon>Rhodocollybia</taxon>
    </lineage>
</organism>
<feature type="compositionally biased region" description="Acidic residues" evidence="1">
    <location>
        <begin position="17"/>
        <end position="26"/>
    </location>
</feature>
<protein>
    <submittedName>
        <fullName evidence="2">Uncharacterized protein</fullName>
    </submittedName>
</protein>
<feature type="region of interest" description="Disordered" evidence="1">
    <location>
        <begin position="177"/>
        <end position="199"/>
    </location>
</feature>